<organism evidence="2 3">
    <name type="scientific">Streptacidiphilus cavernicola</name>
    <dbReference type="NCBI Taxonomy" id="3342716"/>
    <lineage>
        <taxon>Bacteria</taxon>
        <taxon>Bacillati</taxon>
        <taxon>Actinomycetota</taxon>
        <taxon>Actinomycetes</taxon>
        <taxon>Kitasatosporales</taxon>
        <taxon>Streptomycetaceae</taxon>
        <taxon>Streptacidiphilus</taxon>
    </lineage>
</organism>
<dbReference type="InterPro" id="IPR011659">
    <property type="entry name" value="WD40"/>
</dbReference>
<evidence type="ECO:0000313" key="2">
    <source>
        <dbReference type="EMBL" id="MFC1417853.1"/>
    </source>
</evidence>
<evidence type="ECO:0000313" key="3">
    <source>
        <dbReference type="Proteomes" id="UP001592531"/>
    </source>
</evidence>
<feature type="region of interest" description="Disordered" evidence="1">
    <location>
        <begin position="44"/>
        <end position="83"/>
    </location>
</feature>
<sequence>MPALTSTGTRRRRRTAAAITLTAAVTAGATLLTGCASTVRVGAGAPGTAGSTPSPAPSGSGSATPMPSAPPAPSGGSSAVPVLNGTANSRLTVSNGTATVVMNGGTVDFGTVVRDLSWNPAGTKAVFIDGAGNLDTANADGTGRVLVARAPSGETWSHPTWQVTPYRKAYGVPASSLLYFAASKGGVQQLEYLPSTSVNGTPKVLTGYGFPGDAPVPKTGNAWPGAGGGFASMVFANAGTGEVYLRDDYLREQTAAFAQGSEPSLSPDGNTVAFVRSVDGHDHLFTESVQQNGAAKDLTPNAGTDYTEPAWSPDGKTIAVRLPNGIATLPADGSAAPVRVSSATGLPAYR</sequence>
<feature type="compositionally biased region" description="Low complexity" evidence="1">
    <location>
        <begin position="44"/>
        <end position="66"/>
    </location>
</feature>
<gene>
    <name evidence="2" type="ORF">ACEZDE_14545</name>
</gene>
<dbReference type="EMBL" id="JBHFAB010000009">
    <property type="protein sequence ID" value="MFC1417853.1"/>
    <property type="molecule type" value="Genomic_DNA"/>
</dbReference>
<evidence type="ECO:0008006" key="4">
    <source>
        <dbReference type="Google" id="ProtNLM"/>
    </source>
</evidence>
<evidence type="ECO:0000256" key="1">
    <source>
        <dbReference type="SAM" id="MobiDB-lite"/>
    </source>
</evidence>
<accession>A0ABV6VWC6</accession>
<dbReference type="Pfam" id="PF07676">
    <property type="entry name" value="PD40"/>
    <property type="match status" value="2"/>
</dbReference>
<comment type="caution">
    <text evidence="2">The sequence shown here is derived from an EMBL/GenBank/DDBJ whole genome shotgun (WGS) entry which is preliminary data.</text>
</comment>
<dbReference type="InterPro" id="IPR011042">
    <property type="entry name" value="6-blade_b-propeller_TolB-like"/>
</dbReference>
<reference evidence="2 3" key="1">
    <citation type="submission" date="2024-09" db="EMBL/GenBank/DDBJ databases">
        <authorList>
            <person name="Lee S.D."/>
        </authorList>
    </citation>
    <scope>NUCLEOTIDE SEQUENCE [LARGE SCALE GENOMIC DNA]</scope>
    <source>
        <strain evidence="2 3">N8-3</strain>
    </source>
</reference>
<dbReference type="Proteomes" id="UP001592531">
    <property type="component" value="Unassembled WGS sequence"/>
</dbReference>
<name>A0ABV6VWC6_9ACTN</name>
<dbReference type="SUPFAM" id="SSF82171">
    <property type="entry name" value="DPP6 N-terminal domain-like"/>
    <property type="match status" value="1"/>
</dbReference>
<dbReference type="RefSeq" id="WP_380536328.1">
    <property type="nucleotide sequence ID" value="NZ_JBHFAB010000009.1"/>
</dbReference>
<protein>
    <recommendedName>
        <fullName evidence="4">WD40 repeat protein</fullName>
    </recommendedName>
</protein>
<dbReference type="Gene3D" id="2.120.10.30">
    <property type="entry name" value="TolB, C-terminal domain"/>
    <property type="match status" value="1"/>
</dbReference>
<keyword evidence="3" id="KW-1185">Reference proteome</keyword>
<proteinExistence type="predicted"/>